<feature type="compositionally biased region" description="Polar residues" evidence="1">
    <location>
        <begin position="1028"/>
        <end position="1040"/>
    </location>
</feature>
<keyword evidence="3" id="KW-1185">Reference proteome</keyword>
<dbReference type="EMBL" id="JAULSX010000001">
    <property type="protein sequence ID" value="KAK3500207.1"/>
    <property type="molecule type" value="Genomic_DNA"/>
</dbReference>
<feature type="compositionally biased region" description="Basic residues" evidence="1">
    <location>
        <begin position="49"/>
        <end position="59"/>
    </location>
</feature>
<evidence type="ECO:0000313" key="2">
    <source>
        <dbReference type="EMBL" id="KAK3500207.1"/>
    </source>
</evidence>
<feature type="compositionally biased region" description="Polar residues" evidence="1">
    <location>
        <begin position="229"/>
        <end position="243"/>
    </location>
</feature>
<feature type="compositionally biased region" description="Low complexity" evidence="1">
    <location>
        <begin position="198"/>
        <end position="220"/>
    </location>
</feature>
<feature type="region of interest" description="Disordered" evidence="1">
    <location>
        <begin position="623"/>
        <end position="674"/>
    </location>
</feature>
<evidence type="ECO:0000313" key="3">
    <source>
        <dbReference type="Proteomes" id="UP001285908"/>
    </source>
</evidence>
<feature type="compositionally biased region" description="Polar residues" evidence="1">
    <location>
        <begin position="992"/>
        <end position="1003"/>
    </location>
</feature>
<gene>
    <name evidence="2" type="ORF">B0T23DRAFT_307842</name>
</gene>
<accession>A0AAJ0IH12</accession>
<feature type="region of interest" description="Disordered" evidence="1">
    <location>
        <begin position="42"/>
        <end position="65"/>
    </location>
</feature>
<feature type="compositionally biased region" description="Polar residues" evidence="1">
    <location>
        <begin position="251"/>
        <end position="286"/>
    </location>
</feature>
<feature type="compositionally biased region" description="Low complexity" evidence="1">
    <location>
        <begin position="982"/>
        <end position="991"/>
    </location>
</feature>
<protein>
    <recommendedName>
        <fullName evidence="4">Suppressor of ascus dominance 2</fullName>
    </recommendedName>
</protein>
<feature type="region of interest" description="Disordered" evidence="1">
    <location>
        <begin position="911"/>
        <end position="950"/>
    </location>
</feature>
<sequence>MTDRDKSGQSAADEEEQRRKAILAKAMMDDLGTARVENLPLEDVDLPPRHGRHDGRGHSRLTMPRPAPAVSDIWAEAQRQGVFNDDDAIAVRELDDLGGGRIYATRQQEVSALASRLVRGVRDHAQKVLNPELDSHLAKQYHGRGREIPPSRKINIGKDMKTSTLGVLHHASQPVKQFPPNYRPSSTSPHPLASTKPLQQVSSSQGLSSSRVRVASCASSTPPFKETCRTTSVHSTRHATISQGPRHPPVNQAQTQPGLATASTDSRQSSARIRQPSTPTTQGPASQQLLTLGNEHNVPPSENESSPLSPELSNVLFKCEVDFPNPTRLPNRTLVPSMVYLSAAGKPHLGFFTLTCEGKQVCQSPISQYYHHTIDSGSRQLIIIFRGQEGYTSSHIVNFMAYMDAEDFHKTLACLRAGKYLDQVNDNSRQMLEATIQEAAPTTGEASPTPTPRKPVSQARAEQAITTDFDTVSRQPYAPNSTITQRAENQEILVGTLIDLDTLDDAPSTVQPQYAQSEAAELLSTLDPFDYELEYVDDQLQLQQAQPGVTEHNYGLDIVKQEFVDTYRLLLQNMIKVLGEMPSNRTNRGASTMIEGLQTFVTRSAMTDECGLDESTKRELLKEVWGDSQPVDTDDVTNDIQSVPNSLPDRPETPRPPPQTAKTTSRETTRAHSAVAATHTRRYVYQLPYLVSLYDHRLQPPHWLSELGFMPAFSRRNQPPSTCQSLEATLTATRPATPLPAATILAPDFTRSRANHAWVMATEASEIVEPTPIMTSELTTQGVQAETLVSQIREPTTVVPNETTASLSHKEHANADICSEPELISLATPKPPRPPPTQINVRGLRNSLWARPDDRLETEGVFTGPQFLTSATLRARAQLDPQAPVSATPAELAEMFSGRPSTQSIEHVTPHIAPGVQNDGPISVSNHRPATPADNTSNVGGPAPQDRTPLSTQRVVNTPIQQPSSVITPPAQSQYPVISSSLSNHSLAGSGCATSSVPESSSKPGPPQPEQSASSSSSTNPGLAGSRFASSSAPENSNGTHLPVVQAQSPAPVFEAQPTALAPRPLNRGLAGSRFASGKVLSSSGIFTGHYARTQPH</sequence>
<evidence type="ECO:0000256" key="1">
    <source>
        <dbReference type="SAM" id="MobiDB-lite"/>
    </source>
</evidence>
<reference evidence="2 3" key="1">
    <citation type="journal article" date="2023" name="Mol. Phylogenet. Evol.">
        <title>Genome-scale phylogeny and comparative genomics of the fungal order Sordariales.</title>
        <authorList>
            <person name="Hensen N."/>
            <person name="Bonometti L."/>
            <person name="Westerberg I."/>
            <person name="Brannstrom I.O."/>
            <person name="Guillou S."/>
            <person name="Cros-Aarteil S."/>
            <person name="Calhoun S."/>
            <person name="Haridas S."/>
            <person name="Kuo A."/>
            <person name="Mondo S."/>
            <person name="Pangilinan J."/>
            <person name="Riley R."/>
            <person name="LaButti K."/>
            <person name="Andreopoulos B."/>
            <person name="Lipzen A."/>
            <person name="Chen C."/>
            <person name="Yan M."/>
            <person name="Daum C."/>
            <person name="Ng V."/>
            <person name="Clum A."/>
            <person name="Steindorff A."/>
            <person name="Ohm R.A."/>
            <person name="Martin F."/>
            <person name="Silar P."/>
            <person name="Natvig D.O."/>
            <person name="Lalanne C."/>
            <person name="Gautier V."/>
            <person name="Ament-Velasquez S.L."/>
            <person name="Kruys A."/>
            <person name="Hutchinson M.I."/>
            <person name="Powell A.J."/>
            <person name="Barry K."/>
            <person name="Miller A.N."/>
            <person name="Grigoriev I.V."/>
            <person name="Debuchy R."/>
            <person name="Gladieux P."/>
            <person name="Hiltunen Thoren M."/>
            <person name="Johannesson H."/>
        </authorList>
    </citation>
    <scope>NUCLEOTIDE SEQUENCE [LARGE SCALE GENOMIC DNA]</scope>
    <source>
        <strain evidence="2 3">FGSC 10403</strain>
    </source>
</reference>
<feature type="region of interest" description="Disordered" evidence="1">
    <location>
        <begin position="173"/>
        <end position="286"/>
    </location>
</feature>
<proteinExistence type="predicted"/>
<feature type="compositionally biased region" description="Polar residues" evidence="1">
    <location>
        <begin position="923"/>
        <end position="939"/>
    </location>
</feature>
<dbReference type="Proteomes" id="UP001285908">
    <property type="component" value="Unassembled WGS sequence"/>
</dbReference>
<comment type="caution">
    <text evidence="2">The sequence shown here is derived from an EMBL/GenBank/DDBJ whole genome shotgun (WGS) entry which is preliminary data.</text>
</comment>
<dbReference type="RefSeq" id="XP_062697840.1">
    <property type="nucleotide sequence ID" value="XM_062834441.1"/>
</dbReference>
<dbReference type="GeneID" id="87872063"/>
<evidence type="ECO:0008006" key="4">
    <source>
        <dbReference type="Google" id="ProtNLM"/>
    </source>
</evidence>
<organism evidence="2 3">
    <name type="scientific">Neurospora hispaniola</name>
    <dbReference type="NCBI Taxonomy" id="588809"/>
    <lineage>
        <taxon>Eukaryota</taxon>
        <taxon>Fungi</taxon>
        <taxon>Dikarya</taxon>
        <taxon>Ascomycota</taxon>
        <taxon>Pezizomycotina</taxon>
        <taxon>Sordariomycetes</taxon>
        <taxon>Sordariomycetidae</taxon>
        <taxon>Sordariales</taxon>
        <taxon>Sordariaceae</taxon>
        <taxon>Neurospora</taxon>
    </lineage>
</organism>
<dbReference type="AlphaFoldDB" id="A0AAJ0IH12"/>
<feature type="region of interest" description="Disordered" evidence="1">
    <location>
        <begin position="982"/>
        <end position="1043"/>
    </location>
</feature>
<name>A0AAJ0IH12_9PEZI</name>
<feature type="region of interest" description="Disordered" evidence="1">
    <location>
        <begin position="1"/>
        <end position="21"/>
    </location>
</feature>
<feature type="region of interest" description="Disordered" evidence="1">
    <location>
        <begin position="439"/>
        <end position="461"/>
    </location>
</feature>